<comment type="caution">
    <text evidence="3">The sequence shown here is derived from an EMBL/GenBank/DDBJ whole genome shotgun (WGS) entry which is preliminary data.</text>
</comment>
<dbReference type="OrthoDB" id="1938580at2759"/>
<dbReference type="FunFam" id="3.10.20.90:FF:000058">
    <property type="entry name" value="Octicosapeptide/phox/Bem1p domain kinase superfamily protein"/>
    <property type="match status" value="1"/>
</dbReference>
<feature type="domain" description="PB1" evidence="2">
    <location>
        <begin position="66"/>
        <end position="155"/>
    </location>
</feature>
<feature type="region of interest" description="Disordered" evidence="1">
    <location>
        <begin position="230"/>
        <end position="250"/>
    </location>
</feature>
<dbReference type="InterPro" id="IPR053198">
    <property type="entry name" value="Gynoecium_Dev_Regulator"/>
</dbReference>
<dbReference type="Gene3D" id="3.10.20.90">
    <property type="entry name" value="Phosphatidylinositol 3-kinase Catalytic Subunit, Chain A, domain 1"/>
    <property type="match status" value="1"/>
</dbReference>
<dbReference type="CDD" id="cd06410">
    <property type="entry name" value="PB1_UP2"/>
    <property type="match status" value="1"/>
</dbReference>
<dbReference type="Proteomes" id="UP000243975">
    <property type="component" value="Unassembled WGS sequence"/>
</dbReference>
<protein>
    <submittedName>
        <fullName evidence="3">Phox/Bem1p</fullName>
    </submittedName>
</protein>
<dbReference type="STRING" id="59895.A0A103XZG0"/>
<sequence>MENNYSYSSYPDSNTSTPRSREVDCETASYDEQVANNPNPNNNNNASSNYKVKLMCSYGGKILPRPHDNQLTYIGGDTKILTVDRNIRYGSILHKLNSLSDSSDICFKYQLPGEDLDALISVTNDEDLEHMMTEYDRIFRSSAKPVRLRLFMFSLSPATFGGGGGGESKTEQQWFVDALNAVQISSGQSSSPASDNPDYLFGFDKGNAPVTAQAKVQDVTAVVVPQANVSDTTRPGSECGSEDSNSNRHVVGDTVVSPTVEIQRQIQESQRMQIAASHEQAINIDPRAYYGDYYPQKIQPAAATGQPRYWQERHMTTGGYPMSVAGNDSPVYLIPSSTGVYPSPTPPAQAPPAAQTLRQATGQVSQGQAYYGMQRMGNPPEFYREQPMYSTMNQPPIQQTKVGTYPEAIGVVRPQAELGYGQVGIDATGRQVYYTTSQGMNSPYQQVMAPTDVRQGPGLVVNPEGKMVLNPNK</sequence>
<accession>A0A103XZG0</accession>
<dbReference type="EMBL" id="LEKV01003423">
    <property type="protein sequence ID" value="KVH99660.1"/>
    <property type="molecule type" value="Genomic_DNA"/>
</dbReference>
<dbReference type="PANTHER" id="PTHR31066:SF85">
    <property type="entry name" value="OS02G0809100 PROTEIN"/>
    <property type="match status" value="1"/>
</dbReference>
<dbReference type="SMART" id="SM00666">
    <property type="entry name" value="PB1"/>
    <property type="match status" value="1"/>
</dbReference>
<dbReference type="PANTHER" id="PTHR31066">
    <property type="entry name" value="OS05G0427100 PROTEIN-RELATED"/>
    <property type="match status" value="1"/>
</dbReference>
<dbReference type="Gramene" id="KVH99660">
    <property type="protein sequence ID" value="KVH99660"/>
    <property type="gene ID" value="Ccrd_022096"/>
</dbReference>
<dbReference type="Pfam" id="PF00564">
    <property type="entry name" value="PB1"/>
    <property type="match status" value="1"/>
</dbReference>
<keyword evidence="4" id="KW-1185">Reference proteome</keyword>
<gene>
    <name evidence="3" type="ORF">Ccrd_022096</name>
</gene>
<evidence type="ECO:0000313" key="4">
    <source>
        <dbReference type="Proteomes" id="UP000243975"/>
    </source>
</evidence>
<proteinExistence type="predicted"/>
<dbReference type="OMA" id="KNDDRHP"/>
<dbReference type="InterPro" id="IPR000270">
    <property type="entry name" value="PB1_dom"/>
</dbReference>
<evidence type="ECO:0000259" key="2">
    <source>
        <dbReference type="SMART" id="SM00666"/>
    </source>
</evidence>
<reference evidence="3 4" key="1">
    <citation type="journal article" date="2016" name="Sci. Rep.">
        <title>The genome sequence of the outbreeding globe artichoke constructed de novo incorporating a phase-aware low-pass sequencing strategy of F1 progeny.</title>
        <authorList>
            <person name="Scaglione D."/>
            <person name="Reyes-Chin-Wo S."/>
            <person name="Acquadro A."/>
            <person name="Froenicke L."/>
            <person name="Portis E."/>
            <person name="Beitel C."/>
            <person name="Tirone M."/>
            <person name="Mauro R."/>
            <person name="Lo Monaco A."/>
            <person name="Mauromicale G."/>
            <person name="Faccioli P."/>
            <person name="Cattivelli L."/>
            <person name="Rieseberg L."/>
            <person name="Michelmore R."/>
            <person name="Lanteri S."/>
        </authorList>
    </citation>
    <scope>NUCLEOTIDE SEQUENCE [LARGE SCALE GENOMIC DNA]</scope>
    <source>
        <strain evidence="3">2C</strain>
    </source>
</reference>
<evidence type="ECO:0000256" key="1">
    <source>
        <dbReference type="SAM" id="MobiDB-lite"/>
    </source>
</evidence>
<dbReference type="SUPFAM" id="SSF54277">
    <property type="entry name" value="CAD &amp; PB1 domains"/>
    <property type="match status" value="1"/>
</dbReference>
<feature type="region of interest" description="Disordered" evidence="1">
    <location>
        <begin position="1"/>
        <end position="24"/>
    </location>
</feature>
<dbReference type="AlphaFoldDB" id="A0A103XZG0"/>
<organism evidence="3 4">
    <name type="scientific">Cynara cardunculus var. scolymus</name>
    <name type="common">Globe artichoke</name>
    <name type="synonym">Cynara scolymus</name>
    <dbReference type="NCBI Taxonomy" id="59895"/>
    <lineage>
        <taxon>Eukaryota</taxon>
        <taxon>Viridiplantae</taxon>
        <taxon>Streptophyta</taxon>
        <taxon>Embryophyta</taxon>
        <taxon>Tracheophyta</taxon>
        <taxon>Spermatophyta</taxon>
        <taxon>Magnoliopsida</taxon>
        <taxon>eudicotyledons</taxon>
        <taxon>Gunneridae</taxon>
        <taxon>Pentapetalae</taxon>
        <taxon>asterids</taxon>
        <taxon>campanulids</taxon>
        <taxon>Asterales</taxon>
        <taxon>Asteraceae</taxon>
        <taxon>Carduoideae</taxon>
        <taxon>Cardueae</taxon>
        <taxon>Carduinae</taxon>
        <taxon>Cynara</taxon>
    </lineage>
</organism>
<feature type="compositionally biased region" description="Low complexity" evidence="1">
    <location>
        <begin position="1"/>
        <end position="18"/>
    </location>
</feature>
<name>A0A103XZG0_CYNCS</name>
<evidence type="ECO:0000313" key="3">
    <source>
        <dbReference type="EMBL" id="KVH99660.1"/>
    </source>
</evidence>